<comment type="similarity">
    <text evidence="6">Belongs to the NDUFAF6 family.</text>
</comment>
<proteinExistence type="inferred from homology"/>
<keyword evidence="8" id="KW-1185">Reference proteome</keyword>
<dbReference type="AlphaFoldDB" id="A0A2J6T7J2"/>
<dbReference type="GO" id="GO:0005743">
    <property type="term" value="C:mitochondrial inner membrane"/>
    <property type="evidence" value="ECO:0007669"/>
    <property type="project" value="UniProtKB-SubCell"/>
</dbReference>
<dbReference type="STRING" id="1095630.A0A2J6T7J2"/>
<dbReference type="GO" id="GO:0032981">
    <property type="term" value="P:mitochondrial respiratory chain complex I assembly"/>
    <property type="evidence" value="ECO:0007669"/>
    <property type="project" value="TreeGrafter"/>
</dbReference>
<organism evidence="7 8">
    <name type="scientific">Hyaloscypha bicolor E</name>
    <dbReference type="NCBI Taxonomy" id="1095630"/>
    <lineage>
        <taxon>Eukaryota</taxon>
        <taxon>Fungi</taxon>
        <taxon>Dikarya</taxon>
        <taxon>Ascomycota</taxon>
        <taxon>Pezizomycotina</taxon>
        <taxon>Leotiomycetes</taxon>
        <taxon>Helotiales</taxon>
        <taxon>Hyaloscyphaceae</taxon>
        <taxon>Hyaloscypha</taxon>
        <taxon>Hyaloscypha bicolor</taxon>
    </lineage>
</organism>
<gene>
    <name evidence="7" type="ORF">K444DRAFT_563007</name>
</gene>
<dbReference type="PANTHER" id="PTHR21181">
    <property type="match status" value="1"/>
</dbReference>
<name>A0A2J6T7J2_9HELO</name>
<evidence type="ECO:0000313" key="7">
    <source>
        <dbReference type="EMBL" id="PMD58989.1"/>
    </source>
</evidence>
<reference evidence="7 8" key="1">
    <citation type="submission" date="2016-04" db="EMBL/GenBank/DDBJ databases">
        <title>A degradative enzymes factory behind the ericoid mycorrhizal symbiosis.</title>
        <authorList>
            <consortium name="DOE Joint Genome Institute"/>
            <person name="Martino E."/>
            <person name="Morin E."/>
            <person name="Grelet G."/>
            <person name="Kuo A."/>
            <person name="Kohler A."/>
            <person name="Daghino S."/>
            <person name="Barry K."/>
            <person name="Choi C."/>
            <person name="Cichocki N."/>
            <person name="Clum A."/>
            <person name="Copeland A."/>
            <person name="Hainaut M."/>
            <person name="Haridas S."/>
            <person name="Labutti K."/>
            <person name="Lindquist E."/>
            <person name="Lipzen A."/>
            <person name="Khouja H.-R."/>
            <person name="Murat C."/>
            <person name="Ohm R."/>
            <person name="Olson A."/>
            <person name="Spatafora J."/>
            <person name="Veneault-Fourrey C."/>
            <person name="Henrissat B."/>
            <person name="Grigoriev I."/>
            <person name="Martin F."/>
            <person name="Perotto S."/>
        </authorList>
    </citation>
    <scope>NUCLEOTIDE SEQUENCE [LARGE SCALE GENOMIC DNA]</scope>
    <source>
        <strain evidence="7 8">E</strain>
    </source>
</reference>
<dbReference type="SUPFAM" id="SSF48576">
    <property type="entry name" value="Terpenoid synthases"/>
    <property type="match status" value="1"/>
</dbReference>
<keyword evidence="4" id="KW-0496">Mitochondrion</keyword>
<accession>A0A2J6T7J2</accession>
<keyword evidence="5" id="KW-0472">Membrane</keyword>
<dbReference type="InParanoid" id="A0A2J6T7J2"/>
<evidence type="ECO:0000256" key="5">
    <source>
        <dbReference type="ARBA" id="ARBA00023136"/>
    </source>
</evidence>
<dbReference type="Pfam" id="PF00494">
    <property type="entry name" value="SQS_PSY"/>
    <property type="match status" value="2"/>
</dbReference>
<dbReference type="PANTHER" id="PTHR21181:SF13">
    <property type="entry name" value="NADH DEHYDROGENASE (UBIQUINONE) COMPLEX I, ASSEMBLY FACTOR 6"/>
    <property type="match status" value="1"/>
</dbReference>
<evidence type="ECO:0000256" key="1">
    <source>
        <dbReference type="ARBA" id="ARBA00004273"/>
    </source>
</evidence>
<protein>
    <recommendedName>
        <fullName evidence="9">Squalene/phytoene synthase</fullName>
    </recommendedName>
</protein>
<dbReference type="OrthoDB" id="270318at2759"/>
<dbReference type="Gene3D" id="1.10.600.10">
    <property type="entry name" value="Farnesyl Diphosphate Synthase"/>
    <property type="match status" value="1"/>
</dbReference>
<evidence type="ECO:0008006" key="9">
    <source>
        <dbReference type="Google" id="ProtNLM"/>
    </source>
</evidence>
<sequence length="395" mass="44348">MIFNVMRSTRASVRLRKCPRILLNSRCKYATTLYSTPAPHASRLTDADVDEARKYCANLLLKFDSPSFTLQTFIPPSSRDAYLSIRALNIELARIPDLVSNPTVGELRMQFWRDNLTRTFASTPPKEPVAILLHYALASLQSRHPGISTSVMKGWFMKIVNAREQYMDNRPYTSLDALETYAENTYSTLMYLTLAVLPLQSMAADHVASHIGKATGIAAVLRGLPLIAFPPPPNHHSNNAVFNGALGGSQGTCQGAVVLPLDVMAEAGVKEEEVLRHGAEALGLKDAIFTVATRANDHLITAREMLKNLQQGKDVGHEFEHAGEEGHQYSETSYKDHSQADDIERSFGVFMPAVSTRLWLEKLEKLDFDVFRPELRAREWRLPWKAYWGYSQRKL</sequence>
<evidence type="ECO:0000256" key="4">
    <source>
        <dbReference type="ARBA" id="ARBA00023128"/>
    </source>
</evidence>
<evidence type="ECO:0000256" key="3">
    <source>
        <dbReference type="ARBA" id="ARBA00022946"/>
    </source>
</evidence>
<dbReference type="GeneID" id="36585090"/>
<dbReference type="EMBL" id="KZ613817">
    <property type="protein sequence ID" value="PMD58989.1"/>
    <property type="molecule type" value="Genomic_DNA"/>
</dbReference>
<comment type="subcellular location">
    <subcellularLocation>
        <location evidence="1">Mitochondrion inner membrane</location>
    </subcellularLocation>
</comment>
<dbReference type="Proteomes" id="UP000235371">
    <property type="component" value="Unassembled WGS sequence"/>
</dbReference>
<keyword evidence="2" id="KW-0999">Mitochondrion inner membrane</keyword>
<dbReference type="RefSeq" id="XP_024735893.1">
    <property type="nucleotide sequence ID" value="XM_024877013.1"/>
</dbReference>
<evidence type="ECO:0000256" key="6">
    <source>
        <dbReference type="ARBA" id="ARBA00038273"/>
    </source>
</evidence>
<keyword evidence="3" id="KW-0809">Transit peptide</keyword>
<evidence type="ECO:0000313" key="8">
    <source>
        <dbReference type="Proteomes" id="UP000235371"/>
    </source>
</evidence>
<evidence type="ECO:0000256" key="2">
    <source>
        <dbReference type="ARBA" id="ARBA00022792"/>
    </source>
</evidence>
<dbReference type="InterPro" id="IPR002060">
    <property type="entry name" value="Squ/phyt_synthse"/>
</dbReference>
<dbReference type="InterPro" id="IPR008949">
    <property type="entry name" value="Isoprenoid_synthase_dom_sf"/>
</dbReference>